<dbReference type="OrthoDB" id="412005at2759"/>
<dbReference type="AlphaFoldDB" id="A0A2A2KTP1"/>
<dbReference type="Gene3D" id="3.50.50.60">
    <property type="entry name" value="FAD/NAD(P)-binding domain"/>
    <property type="match status" value="1"/>
</dbReference>
<dbReference type="PANTHER" id="PTHR15192:SF8">
    <property type="entry name" value="FAD_NAD(P)-BINDING DOMAIN-CONTAINING PROTEIN"/>
    <property type="match status" value="1"/>
</dbReference>
<dbReference type="InterPro" id="IPR029731">
    <property type="entry name" value="OSGIN1/2"/>
</dbReference>
<gene>
    <name evidence="1" type="ORF">WR25_19605</name>
</gene>
<keyword evidence="2" id="KW-1185">Reference proteome</keyword>
<evidence type="ECO:0000313" key="2">
    <source>
        <dbReference type="Proteomes" id="UP000218231"/>
    </source>
</evidence>
<sequence length="417" mass="46857">MLTNQDLSWADDINEYGGANRPIAALYDSLVRPGADLGEAGPSCLQWEIDSSKEISHVVLGDTDIGGSWNSYDPEMLAVSFAQWLDLPGYGVADYLGREAEMARIPAALYVAYMRWYADTLGIRRNFETHVRVTSITKHGSLWLVEGRHSDGRRLSLTARYVILASGKTIPKMLGLPEEENCRNIVYDVPSMKKRLAMDTMKGKEYTQGSTTSRVVVVGDGISSADVVRHCLQRDIPVLHVIRRNERQLRNILLSRLSAVHYTDYHEIYRLMIGRETNPLYERITNATVTKVDQHRLRINYPKGEKEESYGLLAVCIGRTTDTSTLLHGKFAFDGDYCSVQDETLLSAGALSGDHFVRYLVGGCLDVVQKLKKQIRRNDPVKLSRNLQMALNNNNDATLNTISDKKCCVCPGMPRYF</sequence>
<evidence type="ECO:0008006" key="3">
    <source>
        <dbReference type="Google" id="ProtNLM"/>
    </source>
</evidence>
<dbReference type="EMBL" id="LIAE01007718">
    <property type="protein sequence ID" value="PAV77376.1"/>
    <property type="molecule type" value="Genomic_DNA"/>
</dbReference>
<comment type="caution">
    <text evidence="1">The sequence shown here is derived from an EMBL/GenBank/DDBJ whole genome shotgun (WGS) entry which is preliminary data.</text>
</comment>
<proteinExistence type="predicted"/>
<dbReference type="Proteomes" id="UP000218231">
    <property type="component" value="Unassembled WGS sequence"/>
</dbReference>
<dbReference type="SUPFAM" id="SSF51905">
    <property type="entry name" value="FAD/NAD(P)-binding domain"/>
    <property type="match status" value="1"/>
</dbReference>
<protein>
    <recommendedName>
        <fullName evidence="3">L-ornithine N(5)-monooxygenase</fullName>
    </recommendedName>
</protein>
<evidence type="ECO:0000313" key="1">
    <source>
        <dbReference type="EMBL" id="PAV77376.1"/>
    </source>
</evidence>
<dbReference type="PANTHER" id="PTHR15192">
    <property type="entry name" value="PROTEIN CBG05349"/>
    <property type="match status" value="1"/>
</dbReference>
<dbReference type="InterPro" id="IPR036188">
    <property type="entry name" value="FAD/NAD-bd_sf"/>
</dbReference>
<dbReference type="STRING" id="2018661.A0A2A2KTP1"/>
<reference evidence="1 2" key="1">
    <citation type="journal article" date="2017" name="Curr. Biol.">
        <title>Genome architecture and evolution of a unichromosomal asexual nematode.</title>
        <authorList>
            <person name="Fradin H."/>
            <person name="Zegar C."/>
            <person name="Gutwein M."/>
            <person name="Lucas J."/>
            <person name="Kovtun M."/>
            <person name="Corcoran D."/>
            <person name="Baugh L.R."/>
            <person name="Kiontke K."/>
            <person name="Gunsalus K."/>
            <person name="Fitch D.H."/>
            <person name="Piano F."/>
        </authorList>
    </citation>
    <scope>NUCLEOTIDE SEQUENCE [LARGE SCALE GENOMIC DNA]</scope>
    <source>
        <strain evidence="1">PF1309</strain>
    </source>
</reference>
<name>A0A2A2KTP1_9BILA</name>
<dbReference type="Pfam" id="PF13738">
    <property type="entry name" value="Pyr_redox_3"/>
    <property type="match status" value="1"/>
</dbReference>
<organism evidence="1 2">
    <name type="scientific">Diploscapter pachys</name>
    <dbReference type="NCBI Taxonomy" id="2018661"/>
    <lineage>
        <taxon>Eukaryota</taxon>
        <taxon>Metazoa</taxon>
        <taxon>Ecdysozoa</taxon>
        <taxon>Nematoda</taxon>
        <taxon>Chromadorea</taxon>
        <taxon>Rhabditida</taxon>
        <taxon>Rhabditina</taxon>
        <taxon>Rhabditomorpha</taxon>
        <taxon>Rhabditoidea</taxon>
        <taxon>Rhabditidae</taxon>
        <taxon>Diploscapter</taxon>
    </lineage>
</organism>
<accession>A0A2A2KTP1</accession>